<dbReference type="Gene3D" id="3.30.700.10">
    <property type="entry name" value="Glycoprotein, Type 4 Pilin"/>
    <property type="match status" value="1"/>
</dbReference>
<comment type="caution">
    <text evidence="2">The sequence shown here is derived from an EMBL/GenBank/DDBJ whole genome shotgun (WGS) entry which is preliminary data.</text>
</comment>
<keyword evidence="1" id="KW-1133">Transmembrane helix</keyword>
<dbReference type="Pfam" id="PF07963">
    <property type="entry name" value="N_methyl"/>
    <property type="match status" value="1"/>
</dbReference>
<sequence>MNLLAKQTKGFTLVELLVVIAMLSVMFAALAGLFIKLSTSYTAEEVKANAQQDLRAAMDFITRDIRMAGLDPTLSDNFGIIKAEDDNIRFTIDINLDGSIDDNDERITYFYDRPNNRIDQILGEGEGAPEQNTLIDYVFIPLGPYNIANNSLDDDPLFSYHDEDGALITTPVAAIELEDIREIRLTIKVRFPAGKKGAVERALTTRIQSRNLWF</sequence>
<organism evidence="2">
    <name type="scientific">marine sediment metagenome</name>
    <dbReference type="NCBI Taxonomy" id="412755"/>
    <lineage>
        <taxon>unclassified sequences</taxon>
        <taxon>metagenomes</taxon>
        <taxon>ecological metagenomes</taxon>
    </lineage>
</organism>
<dbReference type="AlphaFoldDB" id="A0A0F9PWK0"/>
<dbReference type="InterPro" id="IPR012902">
    <property type="entry name" value="N_methyl_site"/>
</dbReference>
<reference evidence="2" key="1">
    <citation type="journal article" date="2015" name="Nature">
        <title>Complex archaea that bridge the gap between prokaryotes and eukaryotes.</title>
        <authorList>
            <person name="Spang A."/>
            <person name="Saw J.H."/>
            <person name="Jorgensen S.L."/>
            <person name="Zaremba-Niedzwiedzka K."/>
            <person name="Martijn J."/>
            <person name="Lind A.E."/>
            <person name="van Eijk R."/>
            <person name="Schleper C."/>
            <person name="Guy L."/>
            <person name="Ettema T.J."/>
        </authorList>
    </citation>
    <scope>NUCLEOTIDE SEQUENCE</scope>
</reference>
<dbReference type="PROSITE" id="PS00409">
    <property type="entry name" value="PROKAR_NTER_METHYL"/>
    <property type="match status" value="1"/>
</dbReference>
<dbReference type="EMBL" id="LAZR01001994">
    <property type="protein sequence ID" value="KKN36005.1"/>
    <property type="molecule type" value="Genomic_DNA"/>
</dbReference>
<keyword evidence="1" id="KW-0812">Transmembrane</keyword>
<gene>
    <name evidence="2" type="ORF">LCGC14_0777820</name>
</gene>
<dbReference type="SUPFAM" id="SSF54523">
    <property type="entry name" value="Pili subunits"/>
    <property type="match status" value="1"/>
</dbReference>
<dbReference type="InterPro" id="IPR045584">
    <property type="entry name" value="Pilin-like"/>
</dbReference>
<evidence type="ECO:0000313" key="2">
    <source>
        <dbReference type="EMBL" id="KKN36005.1"/>
    </source>
</evidence>
<keyword evidence="1" id="KW-0472">Membrane</keyword>
<evidence type="ECO:0008006" key="3">
    <source>
        <dbReference type="Google" id="ProtNLM"/>
    </source>
</evidence>
<evidence type="ECO:0000256" key="1">
    <source>
        <dbReference type="SAM" id="Phobius"/>
    </source>
</evidence>
<protein>
    <recommendedName>
        <fullName evidence="3">Prepilin-type N-terminal cleavage/methylation domain-containing protein</fullName>
    </recommendedName>
</protein>
<feature type="transmembrane region" description="Helical" evidence="1">
    <location>
        <begin position="12"/>
        <end position="35"/>
    </location>
</feature>
<proteinExistence type="predicted"/>
<dbReference type="NCBIfam" id="TIGR02532">
    <property type="entry name" value="IV_pilin_GFxxxE"/>
    <property type="match status" value="1"/>
</dbReference>
<accession>A0A0F9PWK0</accession>
<name>A0A0F9PWK0_9ZZZZ</name>